<feature type="chain" id="PRO_5015845488" description="Permuted papain-like amidase YaeF/Yiix C92 family enzyme" evidence="1">
    <location>
        <begin position="18"/>
        <end position="215"/>
    </location>
</feature>
<dbReference type="Proteomes" id="UP000249248">
    <property type="component" value="Unassembled WGS sequence"/>
</dbReference>
<dbReference type="SUPFAM" id="SSF54001">
    <property type="entry name" value="Cysteine proteinases"/>
    <property type="match status" value="1"/>
</dbReference>
<evidence type="ECO:0000256" key="1">
    <source>
        <dbReference type="SAM" id="SignalP"/>
    </source>
</evidence>
<proteinExistence type="predicted"/>
<feature type="signal peptide" evidence="1">
    <location>
        <begin position="1"/>
        <end position="17"/>
    </location>
</feature>
<dbReference type="OrthoDB" id="1148539at2"/>
<dbReference type="Gene3D" id="3.90.1720.10">
    <property type="entry name" value="endopeptidase domain like (from Nostoc punctiforme)"/>
    <property type="match status" value="1"/>
</dbReference>
<dbReference type="RefSeq" id="WP_111062772.1">
    <property type="nucleotide sequence ID" value="NZ_JBHUCU010000016.1"/>
</dbReference>
<keyword evidence="3" id="KW-1185">Reference proteome</keyword>
<evidence type="ECO:0008006" key="4">
    <source>
        <dbReference type="Google" id="ProtNLM"/>
    </source>
</evidence>
<dbReference type="InterPro" id="IPR038765">
    <property type="entry name" value="Papain-like_cys_pep_sf"/>
</dbReference>
<dbReference type="EMBL" id="QKSB01000004">
    <property type="protein sequence ID" value="PZE17247.1"/>
    <property type="molecule type" value="Genomic_DNA"/>
</dbReference>
<dbReference type="AlphaFoldDB" id="A0A2W1MZB0"/>
<reference evidence="2 3" key="1">
    <citation type="submission" date="2018-06" db="EMBL/GenBank/DDBJ databases">
        <title>The draft genome sequence of Crocinitomix sp. SM1701.</title>
        <authorList>
            <person name="Zhang X."/>
        </authorList>
    </citation>
    <scope>NUCLEOTIDE SEQUENCE [LARGE SCALE GENOMIC DNA]</scope>
    <source>
        <strain evidence="2 3">SM1701</strain>
    </source>
</reference>
<evidence type="ECO:0000313" key="3">
    <source>
        <dbReference type="Proteomes" id="UP000249248"/>
    </source>
</evidence>
<keyword evidence="1" id="KW-0732">Signal</keyword>
<evidence type="ECO:0000313" key="2">
    <source>
        <dbReference type="EMBL" id="PZE17247.1"/>
    </source>
</evidence>
<dbReference type="PROSITE" id="PS51257">
    <property type="entry name" value="PROKAR_LIPOPROTEIN"/>
    <property type="match status" value="1"/>
</dbReference>
<comment type="caution">
    <text evidence="2">The sequence shown here is derived from an EMBL/GenBank/DDBJ whole genome shotgun (WGS) entry which is preliminary data.</text>
</comment>
<organism evidence="2 3">
    <name type="scientific">Putridiphycobacter roseus</name>
    <dbReference type="NCBI Taxonomy" id="2219161"/>
    <lineage>
        <taxon>Bacteria</taxon>
        <taxon>Pseudomonadati</taxon>
        <taxon>Bacteroidota</taxon>
        <taxon>Flavobacteriia</taxon>
        <taxon>Flavobacteriales</taxon>
        <taxon>Crocinitomicaceae</taxon>
        <taxon>Putridiphycobacter</taxon>
    </lineage>
</organism>
<accession>A0A2W1MZB0</accession>
<name>A0A2W1MZB0_9FLAO</name>
<dbReference type="InterPro" id="IPR024453">
    <property type="entry name" value="Peptidase_C92"/>
</dbReference>
<gene>
    <name evidence="2" type="ORF">DNU06_08210</name>
</gene>
<protein>
    <recommendedName>
        <fullName evidence="4">Permuted papain-like amidase YaeF/Yiix C92 family enzyme</fullName>
    </recommendedName>
</protein>
<dbReference type="Pfam" id="PF05708">
    <property type="entry name" value="Peptidase_C92"/>
    <property type="match status" value="1"/>
</dbReference>
<sequence length="215" mass="24409">MKFILGHIIILLLLSFACTPRQQNKYAPISQSTILELPDTVTTQLKNGDIVLRRGDGPLSYHLSRVNGEPFTHCGIIFKHKNKWGVIHSLGADANPNGIDGVQTTSLASFVKQTADSVLFICRPIFKPNIGDSIVKQAKFYLSEKIPFDHSFSLLDKDKFYCSELLYYTFKAVNQQKNVFKIELKNKSYLLKFSTFFNPKNFKPLFLLKGSINLE</sequence>